<dbReference type="OrthoDB" id="414463at2759"/>
<evidence type="ECO:0000313" key="2">
    <source>
        <dbReference type="Proteomes" id="UP000827724"/>
    </source>
</evidence>
<reference evidence="1" key="1">
    <citation type="submission" date="2021-08" db="EMBL/GenBank/DDBJ databases">
        <title>Chromosome-Level Trichoderma cornu-damae using Hi-C Data.</title>
        <authorList>
            <person name="Kim C.S."/>
        </authorList>
    </citation>
    <scope>NUCLEOTIDE SEQUENCE</scope>
    <source>
        <strain evidence="1">KA19-0412C</strain>
    </source>
</reference>
<gene>
    <name evidence="1" type="ORF">Trco_004993</name>
</gene>
<dbReference type="Proteomes" id="UP000827724">
    <property type="component" value="Unassembled WGS sequence"/>
</dbReference>
<evidence type="ECO:0000313" key="1">
    <source>
        <dbReference type="EMBL" id="KAH6605840.1"/>
    </source>
</evidence>
<accession>A0A9P8QGQ1</accession>
<keyword evidence="2" id="KW-1185">Reference proteome</keyword>
<proteinExistence type="predicted"/>
<organism evidence="1 2">
    <name type="scientific">Trichoderma cornu-damae</name>
    <dbReference type="NCBI Taxonomy" id="654480"/>
    <lineage>
        <taxon>Eukaryota</taxon>
        <taxon>Fungi</taxon>
        <taxon>Dikarya</taxon>
        <taxon>Ascomycota</taxon>
        <taxon>Pezizomycotina</taxon>
        <taxon>Sordariomycetes</taxon>
        <taxon>Hypocreomycetidae</taxon>
        <taxon>Hypocreales</taxon>
        <taxon>Hypocreaceae</taxon>
        <taxon>Trichoderma</taxon>
    </lineage>
</organism>
<dbReference type="EMBL" id="JAIWOZ010000004">
    <property type="protein sequence ID" value="KAH6605840.1"/>
    <property type="molecule type" value="Genomic_DNA"/>
</dbReference>
<protein>
    <submittedName>
        <fullName evidence="1">Uncharacterized protein</fullName>
    </submittedName>
</protein>
<name>A0A9P8QGQ1_9HYPO</name>
<sequence length="120" mass="13519">MLDAGSWIINSCRLQVDFLRRKLTMQLPLADWLLKPQRYCLTLRTPSAPAPTNNSYLTVCNLEVDLGPGRRDEDLATELGVVAEIGASLGIDRAEFFRIVESVYDVWQAVDPPRLTIVEE</sequence>
<dbReference type="AlphaFoldDB" id="A0A9P8QGQ1"/>
<comment type="caution">
    <text evidence="1">The sequence shown here is derived from an EMBL/GenBank/DDBJ whole genome shotgun (WGS) entry which is preliminary data.</text>
</comment>